<evidence type="ECO:0000313" key="1">
    <source>
        <dbReference type="EMBL" id="MFE8703316.1"/>
    </source>
</evidence>
<evidence type="ECO:0000313" key="2">
    <source>
        <dbReference type="Proteomes" id="UP001601059"/>
    </source>
</evidence>
<dbReference type="RefSeq" id="WP_389363754.1">
    <property type="nucleotide sequence ID" value="NZ_JBIACK010000015.1"/>
</dbReference>
<dbReference type="EMBL" id="JBIACK010000015">
    <property type="protein sequence ID" value="MFE8703316.1"/>
    <property type="molecule type" value="Genomic_DNA"/>
</dbReference>
<dbReference type="Proteomes" id="UP001601059">
    <property type="component" value="Unassembled WGS sequence"/>
</dbReference>
<sequence>MELSQMMARQVGELQHTLNLNLLSSQMATQTAAVTTMIEDMTQTQKAVQAPHPYLGSRLDVKG</sequence>
<name>A0ABW6KGM4_9BACI</name>
<reference evidence="1 2" key="1">
    <citation type="submission" date="2024-08" db="EMBL/GenBank/DDBJ databases">
        <title>Two novel Cytobacillus novel species.</title>
        <authorList>
            <person name="Liu G."/>
        </authorList>
    </citation>
    <scope>NUCLEOTIDE SEQUENCE [LARGE SCALE GENOMIC DNA]</scope>
    <source>
        <strain evidence="1 2">FJAT-54145</strain>
    </source>
</reference>
<protein>
    <submittedName>
        <fullName evidence="1">Polyribonucleotide nucleotidyltransferase</fullName>
    </submittedName>
</protein>
<keyword evidence="2" id="KW-1185">Reference proteome</keyword>
<comment type="caution">
    <text evidence="1">The sequence shown here is derived from an EMBL/GenBank/DDBJ whole genome shotgun (WGS) entry which is preliminary data.</text>
</comment>
<proteinExistence type="predicted"/>
<gene>
    <name evidence="1" type="ORF">ACFYKX_22405</name>
</gene>
<organism evidence="1 2">
    <name type="scientific">Cytobacillus spartinae</name>
    <dbReference type="NCBI Taxonomy" id="3299023"/>
    <lineage>
        <taxon>Bacteria</taxon>
        <taxon>Bacillati</taxon>
        <taxon>Bacillota</taxon>
        <taxon>Bacilli</taxon>
        <taxon>Bacillales</taxon>
        <taxon>Bacillaceae</taxon>
        <taxon>Cytobacillus</taxon>
    </lineage>
</organism>
<accession>A0ABW6KGM4</accession>